<sequence>MIIVGITGGIGSGKTTVAKMFNKHFGIPLYLADTEAKTLMQTSKPIKEELTALFGEAAYINGVLNRTYLAEQIFSDKSKLEKMNAIIHPRVAQHFLDWANQQHAPYVLKEAAILFESGSYKQCDFIITVTAPLKVRIARLLERDETTEEKIMTIIENQWSDERKIARSDFVINNLTIKETEAQVVETHAKILTLIE</sequence>
<dbReference type="PANTHER" id="PTHR10695:SF46">
    <property type="entry name" value="BIFUNCTIONAL COENZYME A SYNTHASE-RELATED"/>
    <property type="match status" value="1"/>
</dbReference>
<evidence type="ECO:0000256" key="2">
    <source>
        <dbReference type="ARBA" id="ARBA00022741"/>
    </source>
</evidence>
<keyword evidence="5" id="KW-0963">Cytoplasm</keyword>
<dbReference type="Pfam" id="PF01121">
    <property type="entry name" value="CoaE"/>
    <property type="match status" value="1"/>
</dbReference>
<comment type="function">
    <text evidence="5">Catalyzes the phosphorylation of the 3'-hydroxyl group of dephosphocoenzyme A to form coenzyme A.</text>
</comment>
<dbReference type="EC" id="2.7.1.24" evidence="5 6"/>
<comment type="caution">
    <text evidence="7">The sequence shown here is derived from an EMBL/GenBank/DDBJ whole genome shotgun (WGS) entry which is preliminary data.</text>
</comment>
<dbReference type="Proteomes" id="UP000028521">
    <property type="component" value="Unassembled WGS sequence"/>
</dbReference>
<evidence type="ECO:0000256" key="4">
    <source>
        <dbReference type="ARBA" id="ARBA00022993"/>
    </source>
</evidence>
<reference evidence="7 8" key="1">
    <citation type="journal article" date="2014" name="Genome Announc.">
        <title>Draft Genome Sequence of the Algicidal Bacterium Mangrovimonas yunxiaonensis Strain LY01.</title>
        <authorList>
            <person name="Li Y."/>
            <person name="Zhu H."/>
            <person name="Li C."/>
            <person name="Zhang H."/>
            <person name="Chen Z."/>
            <person name="Zheng W."/>
            <person name="Xu H."/>
            <person name="Zheng T."/>
        </authorList>
    </citation>
    <scope>NUCLEOTIDE SEQUENCE [LARGE SCALE GENOMIC DNA]</scope>
    <source>
        <strain evidence="7 8">LY01</strain>
    </source>
</reference>
<keyword evidence="5 7" id="KW-0418">Kinase</keyword>
<dbReference type="PROSITE" id="PS51219">
    <property type="entry name" value="DPCK"/>
    <property type="match status" value="1"/>
</dbReference>
<comment type="pathway">
    <text evidence="5">Cofactor biosynthesis; coenzyme A biosynthesis; CoA from (R)-pantothenate: step 5/5.</text>
</comment>
<keyword evidence="4 5" id="KW-0173">Coenzyme A biosynthesis</keyword>
<dbReference type="AlphaFoldDB" id="A0A084TN50"/>
<dbReference type="GO" id="GO:0005524">
    <property type="term" value="F:ATP binding"/>
    <property type="evidence" value="ECO:0007669"/>
    <property type="project" value="UniProtKB-UniRule"/>
</dbReference>
<keyword evidence="5" id="KW-0808">Transferase</keyword>
<keyword evidence="3 5" id="KW-0067">ATP-binding</keyword>
<dbReference type="HAMAP" id="MF_00376">
    <property type="entry name" value="Dephospho_CoA_kinase"/>
    <property type="match status" value="1"/>
</dbReference>
<evidence type="ECO:0000256" key="1">
    <source>
        <dbReference type="ARBA" id="ARBA00009018"/>
    </source>
</evidence>
<dbReference type="Gene3D" id="3.40.50.300">
    <property type="entry name" value="P-loop containing nucleotide triphosphate hydrolases"/>
    <property type="match status" value="1"/>
</dbReference>
<evidence type="ECO:0000256" key="3">
    <source>
        <dbReference type="ARBA" id="ARBA00022840"/>
    </source>
</evidence>
<dbReference type="CDD" id="cd02022">
    <property type="entry name" value="DPCK"/>
    <property type="match status" value="1"/>
</dbReference>
<organism evidence="7 8">
    <name type="scientific">Mangrovimonas yunxiaonensis</name>
    <dbReference type="NCBI Taxonomy" id="1197477"/>
    <lineage>
        <taxon>Bacteria</taxon>
        <taxon>Pseudomonadati</taxon>
        <taxon>Bacteroidota</taxon>
        <taxon>Flavobacteriia</taxon>
        <taxon>Flavobacteriales</taxon>
        <taxon>Flavobacteriaceae</taxon>
        <taxon>Mangrovimonas</taxon>
    </lineage>
</organism>
<name>A0A084TN50_9FLAO</name>
<comment type="similarity">
    <text evidence="1 5">Belongs to the CoaE family.</text>
</comment>
<dbReference type="GO" id="GO:0015937">
    <property type="term" value="P:coenzyme A biosynthetic process"/>
    <property type="evidence" value="ECO:0007669"/>
    <property type="project" value="UniProtKB-UniRule"/>
</dbReference>
<dbReference type="EMBL" id="JPFK01000002">
    <property type="protein sequence ID" value="KFB02136.1"/>
    <property type="molecule type" value="Genomic_DNA"/>
</dbReference>
<dbReference type="PRINTS" id="PR00988">
    <property type="entry name" value="URIDINKINASE"/>
</dbReference>
<accession>A0A084TN50</accession>
<proteinExistence type="inferred from homology"/>
<comment type="subcellular location">
    <subcellularLocation>
        <location evidence="5">Cytoplasm</location>
    </subcellularLocation>
</comment>
<reference evidence="8" key="2">
    <citation type="submission" date="2014-07" db="EMBL/GenBank/DDBJ databases">
        <title>Genome sequence of Mangrovimonas yunxiaonensis.</title>
        <authorList>
            <person name="Li Y."/>
            <person name="Zheng T."/>
        </authorList>
    </citation>
    <scope>NUCLEOTIDE SEQUENCE [LARGE SCALE GENOMIC DNA]</scope>
    <source>
        <strain evidence="8">LY01</strain>
    </source>
</reference>
<dbReference type="InterPro" id="IPR027417">
    <property type="entry name" value="P-loop_NTPase"/>
</dbReference>
<keyword evidence="2 5" id="KW-0547">Nucleotide-binding</keyword>
<evidence type="ECO:0000256" key="5">
    <source>
        <dbReference type="HAMAP-Rule" id="MF_00376"/>
    </source>
</evidence>
<dbReference type="InterPro" id="IPR001977">
    <property type="entry name" value="Depp_CoAkinase"/>
</dbReference>
<keyword evidence="8" id="KW-1185">Reference proteome</keyword>
<comment type="catalytic activity">
    <reaction evidence="5">
        <text>3'-dephospho-CoA + ATP = ADP + CoA + H(+)</text>
        <dbReference type="Rhea" id="RHEA:18245"/>
        <dbReference type="ChEBI" id="CHEBI:15378"/>
        <dbReference type="ChEBI" id="CHEBI:30616"/>
        <dbReference type="ChEBI" id="CHEBI:57287"/>
        <dbReference type="ChEBI" id="CHEBI:57328"/>
        <dbReference type="ChEBI" id="CHEBI:456216"/>
        <dbReference type="EC" id="2.7.1.24"/>
    </reaction>
</comment>
<dbReference type="STRING" id="1197477.IA57_00395"/>
<dbReference type="UniPathway" id="UPA00241">
    <property type="reaction ID" value="UER00356"/>
</dbReference>
<dbReference type="PANTHER" id="PTHR10695">
    <property type="entry name" value="DEPHOSPHO-COA KINASE-RELATED"/>
    <property type="match status" value="1"/>
</dbReference>
<feature type="binding site" evidence="5">
    <location>
        <begin position="11"/>
        <end position="16"/>
    </location>
    <ligand>
        <name>ATP</name>
        <dbReference type="ChEBI" id="CHEBI:30616"/>
    </ligand>
</feature>
<evidence type="ECO:0000313" key="7">
    <source>
        <dbReference type="EMBL" id="KFB02136.1"/>
    </source>
</evidence>
<dbReference type="eggNOG" id="COG0237">
    <property type="taxonomic scope" value="Bacteria"/>
</dbReference>
<dbReference type="GO" id="GO:0004140">
    <property type="term" value="F:dephospho-CoA kinase activity"/>
    <property type="evidence" value="ECO:0007669"/>
    <property type="project" value="UniProtKB-UniRule"/>
</dbReference>
<evidence type="ECO:0000256" key="6">
    <source>
        <dbReference type="NCBIfam" id="TIGR00152"/>
    </source>
</evidence>
<dbReference type="SUPFAM" id="SSF52540">
    <property type="entry name" value="P-loop containing nucleoside triphosphate hydrolases"/>
    <property type="match status" value="1"/>
</dbReference>
<dbReference type="RefSeq" id="WP_036117753.1">
    <property type="nucleotide sequence ID" value="NZ_BMET01000008.1"/>
</dbReference>
<dbReference type="NCBIfam" id="TIGR00152">
    <property type="entry name" value="dephospho-CoA kinase"/>
    <property type="match status" value="1"/>
</dbReference>
<evidence type="ECO:0000313" key="8">
    <source>
        <dbReference type="Proteomes" id="UP000028521"/>
    </source>
</evidence>
<gene>
    <name evidence="5" type="primary">coaE</name>
    <name evidence="7" type="ORF">IA57_00395</name>
</gene>
<protein>
    <recommendedName>
        <fullName evidence="5 6">Dephospho-CoA kinase</fullName>
        <ecNumber evidence="5 6">2.7.1.24</ecNumber>
    </recommendedName>
    <alternativeName>
        <fullName evidence="5">Dephosphocoenzyme A kinase</fullName>
    </alternativeName>
</protein>
<dbReference type="OrthoDB" id="9812943at2"/>
<dbReference type="GO" id="GO:0005737">
    <property type="term" value="C:cytoplasm"/>
    <property type="evidence" value="ECO:0007669"/>
    <property type="project" value="UniProtKB-SubCell"/>
</dbReference>